<feature type="domain" description="Protein kinase" evidence="7">
    <location>
        <begin position="10"/>
        <end position="270"/>
    </location>
</feature>
<dbReference type="PANTHER" id="PTHR43289">
    <property type="entry name" value="MITOGEN-ACTIVATED PROTEIN KINASE KINASE KINASE 20-RELATED"/>
    <property type="match status" value="1"/>
</dbReference>
<dbReference type="EC" id="2.7.11.1" evidence="8"/>
<dbReference type="InterPro" id="IPR058395">
    <property type="entry name" value="DUF8082"/>
</dbReference>
<evidence type="ECO:0000313" key="9">
    <source>
        <dbReference type="Proteomes" id="UP001226867"/>
    </source>
</evidence>
<dbReference type="CDD" id="cd14014">
    <property type="entry name" value="STKc_PknB_like"/>
    <property type="match status" value="1"/>
</dbReference>
<evidence type="ECO:0000256" key="2">
    <source>
        <dbReference type="ARBA" id="ARBA00022741"/>
    </source>
</evidence>
<dbReference type="PANTHER" id="PTHR43289:SF30">
    <property type="entry name" value="NON-SPECIFIC SERINE_THREONINE PROTEIN KINASE"/>
    <property type="match status" value="1"/>
</dbReference>
<evidence type="ECO:0000256" key="4">
    <source>
        <dbReference type="ARBA" id="ARBA00022840"/>
    </source>
</evidence>
<dbReference type="InterPro" id="IPR008271">
    <property type="entry name" value="Ser/Thr_kinase_AS"/>
</dbReference>
<dbReference type="Proteomes" id="UP001226867">
    <property type="component" value="Unassembled WGS sequence"/>
</dbReference>
<keyword evidence="4 5" id="KW-0067">ATP-binding</keyword>
<name>A0ABT9SC85_9BURK</name>
<dbReference type="SUPFAM" id="SSF56112">
    <property type="entry name" value="Protein kinase-like (PK-like)"/>
    <property type="match status" value="1"/>
</dbReference>
<keyword evidence="2 5" id="KW-0547">Nucleotide-binding</keyword>
<organism evidence="8 9">
    <name type="scientific">Variovorax ginsengisoli</name>
    <dbReference type="NCBI Taxonomy" id="363844"/>
    <lineage>
        <taxon>Bacteria</taxon>
        <taxon>Pseudomonadati</taxon>
        <taxon>Pseudomonadota</taxon>
        <taxon>Betaproteobacteria</taxon>
        <taxon>Burkholderiales</taxon>
        <taxon>Comamonadaceae</taxon>
        <taxon>Variovorax</taxon>
    </lineage>
</organism>
<proteinExistence type="predicted"/>
<dbReference type="RefSeq" id="WP_307690811.1">
    <property type="nucleotide sequence ID" value="NZ_JAUSRO010000010.1"/>
</dbReference>
<evidence type="ECO:0000313" key="8">
    <source>
        <dbReference type="EMBL" id="MDP9901022.1"/>
    </source>
</evidence>
<sequence>MAVPERIGKYTISEVLGRGAMGVVYKGFDPHIHRPVAIKVIHKELLGDNEAQDSIAARFRNEAQAVGRIAHPGVVAIYEFGEDDSAAYIAMEFVLGRNLDEVLAGTPLLDEAQVVRIMEQLLGALAVAHAHGVWHRDIKPANLILTASGQVKLTDFGIARIEHAGLTQVSSMIGTPGYMAPEQYMGEGVDHRADLFACGVLLYRLLTGRPAFSGSAEVIMYKILNEHPPAPSVVSEGRRPAAYDAIVARAMAKLPAQRFTSAQEMRQALLHIASGAGAAVAPPAGGSDATVIVAPGQWAGAVDVAARATPPARPPSAVTAASTSMRTAAVPTGWDPQELSRIERALASHIGPMARLMVRQAAGSCNDVVSLATAVSVHILESGRRQAFMSTATAGSQAQPLGSALGAAPSQARPTGGATQLPGTLAPTPMAAVLSEDFRARALQVMVRHLGPIARVVVKRAGDQCLGDRNRFVQLLVEAAAEGDRAGLQRELAALA</sequence>
<evidence type="ECO:0000256" key="6">
    <source>
        <dbReference type="SAM" id="MobiDB-lite"/>
    </source>
</evidence>
<feature type="binding site" evidence="5">
    <location>
        <position position="39"/>
    </location>
    <ligand>
        <name>ATP</name>
        <dbReference type="ChEBI" id="CHEBI:30616"/>
    </ligand>
</feature>
<accession>A0ABT9SC85</accession>
<reference evidence="8 9" key="1">
    <citation type="submission" date="2023-07" db="EMBL/GenBank/DDBJ databases">
        <title>Sorghum-associated microbial communities from plants grown in Nebraska, USA.</title>
        <authorList>
            <person name="Schachtman D."/>
        </authorList>
    </citation>
    <scope>NUCLEOTIDE SEQUENCE [LARGE SCALE GENOMIC DNA]</scope>
    <source>
        <strain evidence="8 9">DS1607</strain>
    </source>
</reference>
<keyword evidence="9" id="KW-1185">Reference proteome</keyword>
<comment type="caution">
    <text evidence="8">The sequence shown here is derived from an EMBL/GenBank/DDBJ whole genome shotgun (WGS) entry which is preliminary data.</text>
</comment>
<gene>
    <name evidence="8" type="ORF">J2W36_003288</name>
</gene>
<dbReference type="EMBL" id="JAUSRO010000010">
    <property type="protein sequence ID" value="MDP9901022.1"/>
    <property type="molecule type" value="Genomic_DNA"/>
</dbReference>
<dbReference type="InterPro" id="IPR000719">
    <property type="entry name" value="Prot_kinase_dom"/>
</dbReference>
<evidence type="ECO:0000256" key="1">
    <source>
        <dbReference type="ARBA" id="ARBA00022679"/>
    </source>
</evidence>
<evidence type="ECO:0000259" key="7">
    <source>
        <dbReference type="PROSITE" id="PS50011"/>
    </source>
</evidence>
<feature type="region of interest" description="Disordered" evidence="6">
    <location>
        <begin position="399"/>
        <end position="418"/>
    </location>
</feature>
<dbReference type="Gene3D" id="1.10.510.10">
    <property type="entry name" value="Transferase(Phosphotransferase) domain 1"/>
    <property type="match status" value="1"/>
</dbReference>
<feature type="compositionally biased region" description="Low complexity" evidence="6">
    <location>
        <begin position="312"/>
        <end position="324"/>
    </location>
</feature>
<dbReference type="Gene3D" id="3.30.200.20">
    <property type="entry name" value="Phosphorylase Kinase, domain 1"/>
    <property type="match status" value="1"/>
</dbReference>
<dbReference type="PROSITE" id="PS00107">
    <property type="entry name" value="PROTEIN_KINASE_ATP"/>
    <property type="match status" value="1"/>
</dbReference>
<protein>
    <submittedName>
        <fullName evidence="8">Serine/threonine-protein kinase</fullName>
        <ecNumber evidence="8">2.7.11.1</ecNumber>
    </submittedName>
</protein>
<dbReference type="SMART" id="SM00220">
    <property type="entry name" value="S_TKc"/>
    <property type="match status" value="1"/>
</dbReference>
<dbReference type="PROSITE" id="PS50011">
    <property type="entry name" value="PROTEIN_KINASE_DOM"/>
    <property type="match status" value="1"/>
</dbReference>
<keyword evidence="3 8" id="KW-0418">Kinase</keyword>
<evidence type="ECO:0000256" key="5">
    <source>
        <dbReference type="PROSITE-ProRule" id="PRU10141"/>
    </source>
</evidence>
<dbReference type="InterPro" id="IPR011009">
    <property type="entry name" value="Kinase-like_dom_sf"/>
</dbReference>
<evidence type="ECO:0000256" key="3">
    <source>
        <dbReference type="ARBA" id="ARBA00022777"/>
    </source>
</evidence>
<feature type="region of interest" description="Disordered" evidence="6">
    <location>
        <begin position="312"/>
        <end position="332"/>
    </location>
</feature>
<dbReference type="GO" id="GO:0004674">
    <property type="term" value="F:protein serine/threonine kinase activity"/>
    <property type="evidence" value="ECO:0007669"/>
    <property type="project" value="UniProtKB-EC"/>
</dbReference>
<dbReference type="PROSITE" id="PS00108">
    <property type="entry name" value="PROTEIN_KINASE_ST"/>
    <property type="match status" value="1"/>
</dbReference>
<dbReference type="Pfam" id="PF26309">
    <property type="entry name" value="DUF8082"/>
    <property type="match status" value="1"/>
</dbReference>
<keyword evidence="1 8" id="KW-0808">Transferase</keyword>
<dbReference type="InterPro" id="IPR017441">
    <property type="entry name" value="Protein_kinase_ATP_BS"/>
</dbReference>
<dbReference type="Pfam" id="PF00069">
    <property type="entry name" value="Pkinase"/>
    <property type="match status" value="1"/>
</dbReference>